<evidence type="ECO:0000256" key="2">
    <source>
        <dbReference type="ARBA" id="ARBA00022801"/>
    </source>
</evidence>
<comment type="caution">
    <text evidence="6">The sequence shown here is derived from an EMBL/GenBank/DDBJ whole genome shotgun (WGS) entry which is preliminary data.</text>
</comment>
<evidence type="ECO:0000256" key="4">
    <source>
        <dbReference type="SAM" id="SignalP"/>
    </source>
</evidence>
<evidence type="ECO:0000313" key="6">
    <source>
        <dbReference type="EMBL" id="GJJ72734.1"/>
    </source>
</evidence>
<evidence type="ECO:0000256" key="1">
    <source>
        <dbReference type="ARBA" id="ARBA00005964"/>
    </source>
</evidence>
<protein>
    <recommendedName>
        <fullName evidence="5">Carboxylesterase type B domain-containing protein</fullName>
    </recommendedName>
</protein>
<dbReference type="InterPro" id="IPR050309">
    <property type="entry name" value="Type-B_Carboxylest/Lipase"/>
</dbReference>
<keyword evidence="2" id="KW-0378">Hydrolase</keyword>
<name>A0A9P3H9P0_9FUNG</name>
<feature type="chain" id="PRO_5040189738" description="Carboxylesterase type B domain-containing protein" evidence="4">
    <location>
        <begin position="21"/>
        <end position="677"/>
    </location>
</feature>
<organism evidence="6 7">
    <name type="scientific">Entomortierella parvispora</name>
    <dbReference type="NCBI Taxonomy" id="205924"/>
    <lineage>
        <taxon>Eukaryota</taxon>
        <taxon>Fungi</taxon>
        <taxon>Fungi incertae sedis</taxon>
        <taxon>Mucoromycota</taxon>
        <taxon>Mortierellomycotina</taxon>
        <taxon>Mortierellomycetes</taxon>
        <taxon>Mortierellales</taxon>
        <taxon>Mortierellaceae</taxon>
        <taxon>Entomortierella</taxon>
    </lineage>
</organism>
<feature type="active site" description="Acyl-ester intermediate" evidence="3">
    <location>
        <position position="340"/>
    </location>
</feature>
<feature type="active site" description="Charge relay system" evidence="3">
    <location>
        <position position="469"/>
    </location>
</feature>
<feature type="domain" description="Carboxylesterase type B" evidence="5">
    <location>
        <begin position="163"/>
        <end position="666"/>
    </location>
</feature>
<feature type="signal peptide" evidence="4">
    <location>
        <begin position="1"/>
        <end position="20"/>
    </location>
</feature>
<gene>
    <name evidence="6" type="ORF">EMPS_05092</name>
</gene>
<proteinExistence type="inferred from homology"/>
<evidence type="ECO:0000313" key="7">
    <source>
        <dbReference type="Proteomes" id="UP000827284"/>
    </source>
</evidence>
<keyword evidence="7" id="KW-1185">Reference proteome</keyword>
<feature type="active site" description="Charge relay system" evidence="3">
    <location>
        <position position="577"/>
    </location>
</feature>
<dbReference type="GO" id="GO:0004104">
    <property type="term" value="F:cholinesterase activity"/>
    <property type="evidence" value="ECO:0007669"/>
    <property type="project" value="InterPro"/>
</dbReference>
<sequence length="677" mass="72622">MKSFTISCLLAAAFVQASLAQVTIASDAAKTTNHHSSSSSQTISGAQVLVENTLEVGSANFPFILLSETASAADGAKGCSKLGELPYNAQSRALPAVENALNKFASTQKTFYVDNSSASDSKSTATCSTLTMSGGKATIHHGASCTTKLPTLCTNQNLNGKVTVNTHLGPFTGMRDQRGFRFRGMRYAKPVVRFAAPEPITAKWSKPVDATKFGSVCPQIGAGSDDCLFLNVFTPKLTSDKKGLLPVMFYIHGGSFTSGSGSDPSFDGSNMASRGQVVVVQINYRLGLFGFFERVDAGISRKTLPGNQGVYDMLLALKWVQQNIAAFGGDPKQVTAFGESAGGNAIRALLSMPKHTKGLFRSVISQSDPIDIPFNTPATASGLISGGAMTALNCKTIACMRKKSITDIINVQNVLVSDAIAHAPEESFMELIKPSVDGILILNNFDQLIAGKSGGITNVPLMIGTMKNEGNGFLPSLGQTTPMNEMVFGVTAEALLGYQRAMITAAYNLYPIPDNTTDKDITRDVEGVFATDYLWVCPTQYLAKAFSKTRNPIYQYTFQRAYSNVPVGDICYGKVCHGDDIAIVFASPLFMNNATAYPWTQDDAALSRMVMDRWLAFGISGGNPNPTVADGNPTWPKYDATTQGIYMFNLNATISTGGLRQPYCNFMDQAIKYDFQL</sequence>
<keyword evidence="4" id="KW-0732">Signal</keyword>
<dbReference type="AlphaFoldDB" id="A0A9P3H9P0"/>
<dbReference type="InterPro" id="IPR019819">
    <property type="entry name" value="Carboxylesterase_B_CS"/>
</dbReference>
<dbReference type="Pfam" id="PF00135">
    <property type="entry name" value="COesterase"/>
    <property type="match status" value="1"/>
</dbReference>
<dbReference type="PROSITE" id="PS00941">
    <property type="entry name" value="CARBOXYLESTERASE_B_2"/>
    <property type="match status" value="1"/>
</dbReference>
<evidence type="ECO:0000256" key="3">
    <source>
        <dbReference type="PIRSR" id="PIRSR600997-1"/>
    </source>
</evidence>
<dbReference type="OrthoDB" id="408631at2759"/>
<dbReference type="InterPro" id="IPR029058">
    <property type="entry name" value="AB_hydrolase_fold"/>
</dbReference>
<dbReference type="InterPro" id="IPR000997">
    <property type="entry name" value="Cholinesterase"/>
</dbReference>
<reference evidence="6" key="2">
    <citation type="journal article" date="2022" name="Microbiol. Resour. Announc.">
        <title>Whole-Genome Sequence of Entomortierella parvispora E1425, a Mucoromycotan Fungus Associated with Burkholderiaceae-Related Endosymbiotic Bacteria.</title>
        <authorList>
            <person name="Herlambang A."/>
            <person name="Guo Y."/>
            <person name="Takashima Y."/>
            <person name="Narisawa K."/>
            <person name="Ohta H."/>
            <person name="Nishizawa T."/>
        </authorList>
    </citation>
    <scope>NUCLEOTIDE SEQUENCE</scope>
    <source>
        <strain evidence="6">E1425</strain>
    </source>
</reference>
<dbReference type="SUPFAM" id="SSF53474">
    <property type="entry name" value="alpha/beta-Hydrolases"/>
    <property type="match status" value="1"/>
</dbReference>
<comment type="similarity">
    <text evidence="1">Belongs to the type-B carboxylesterase/lipase family.</text>
</comment>
<reference evidence="6" key="1">
    <citation type="submission" date="2021-11" db="EMBL/GenBank/DDBJ databases">
        <authorList>
            <person name="Herlambang A."/>
            <person name="Guo Y."/>
            <person name="Takashima Y."/>
            <person name="Nishizawa T."/>
        </authorList>
    </citation>
    <scope>NUCLEOTIDE SEQUENCE</scope>
    <source>
        <strain evidence="6">E1425</strain>
    </source>
</reference>
<evidence type="ECO:0000259" key="5">
    <source>
        <dbReference type="Pfam" id="PF00135"/>
    </source>
</evidence>
<accession>A0A9P3H9P0</accession>
<dbReference type="PANTHER" id="PTHR11559">
    <property type="entry name" value="CARBOXYLESTERASE"/>
    <property type="match status" value="1"/>
</dbReference>
<dbReference type="Gene3D" id="3.40.50.1820">
    <property type="entry name" value="alpha/beta hydrolase"/>
    <property type="match status" value="1"/>
</dbReference>
<dbReference type="InterPro" id="IPR002018">
    <property type="entry name" value="CarbesteraseB"/>
</dbReference>
<dbReference type="Proteomes" id="UP000827284">
    <property type="component" value="Unassembled WGS sequence"/>
</dbReference>
<dbReference type="PRINTS" id="PR00878">
    <property type="entry name" value="CHOLNESTRASE"/>
</dbReference>
<dbReference type="EMBL" id="BQFW01000007">
    <property type="protein sequence ID" value="GJJ72734.1"/>
    <property type="molecule type" value="Genomic_DNA"/>
</dbReference>